<dbReference type="Proteomes" id="UP000009376">
    <property type="component" value="Unassembled WGS sequence"/>
</dbReference>
<comment type="pathway">
    <text evidence="1">Pyrimidine metabolism; CTP biosynthesis via de novo pathway; UDP from UMP (UMPK route): step 1/1.</text>
</comment>
<dbReference type="PANTHER" id="PTHR42833:SF4">
    <property type="entry name" value="URIDYLATE KINASE PUMPKIN, CHLOROPLASTIC"/>
    <property type="match status" value="1"/>
</dbReference>
<evidence type="ECO:0000256" key="5">
    <source>
        <dbReference type="ARBA" id="ARBA00022741"/>
    </source>
</evidence>
<dbReference type="GO" id="GO:0033862">
    <property type="term" value="F:UMP kinase activity"/>
    <property type="evidence" value="ECO:0007669"/>
    <property type="project" value="UniProtKB-EC"/>
</dbReference>
<feature type="domain" description="Aspartate/glutamate/uridylate kinase" evidence="10">
    <location>
        <begin position="1"/>
        <end position="191"/>
    </location>
</feature>
<dbReference type="GO" id="GO:0006225">
    <property type="term" value="P:UDP biosynthetic process"/>
    <property type="evidence" value="ECO:0007669"/>
    <property type="project" value="TreeGrafter"/>
</dbReference>
<evidence type="ECO:0000256" key="1">
    <source>
        <dbReference type="ARBA" id="ARBA00004791"/>
    </source>
</evidence>
<dbReference type="EMBL" id="GG745595">
    <property type="protein sequence ID" value="EFD92441.1"/>
    <property type="molecule type" value="Genomic_DNA"/>
</dbReference>
<evidence type="ECO:0000256" key="9">
    <source>
        <dbReference type="ARBA" id="ARBA00032092"/>
    </source>
</evidence>
<sequence>MTAVISLGGSFLFDKTDETYKIFKELKNIDSKFVVITGGGPIAREYIDFGKAFKLGEKELHQVGIKCTHLNAFVIAKSFNTDYTDKDPRKLKMKNKILVTGGYLPGWTTDTCSAYAAVSTKSKVIFNLSKEKGVYDKDPRKFKDVKLLKKIDFNRLYGLTKGKRIPGMNFIFDPLAAKICMKNKIDVIVTNDIKDIDRYLKNQEIQGTIITCKK</sequence>
<name>D6GWG6_PARA5</name>
<proteinExistence type="inferred from homology"/>
<keyword evidence="5" id="KW-0547">Nucleotide-binding</keyword>
<dbReference type="AlphaFoldDB" id="D6GWG6"/>
<evidence type="ECO:0000313" key="11">
    <source>
        <dbReference type="EMBL" id="EFD92441.1"/>
    </source>
</evidence>
<reference evidence="11 12" key="1">
    <citation type="journal article" date="2010" name="Proc. Natl. Acad. Sci. U.S.A.">
        <title>Enigmatic, ultrasmall, uncultivated Archaea.</title>
        <authorList>
            <person name="Baker B.J."/>
            <person name="Comolli L.R."/>
            <person name="Dick G.J."/>
            <person name="Hauser L.J."/>
            <person name="Hyatt D."/>
            <person name="Dill B.D."/>
            <person name="Land M.L."/>
            <person name="Verberkmoes N.C."/>
            <person name="Hettich R.L."/>
            <person name="Banfield J.F."/>
        </authorList>
    </citation>
    <scope>NUCLEOTIDE SEQUENCE [LARGE SCALE GENOMIC DNA]</scope>
</reference>
<dbReference type="GO" id="GO:0005524">
    <property type="term" value="F:ATP binding"/>
    <property type="evidence" value="ECO:0007669"/>
    <property type="project" value="UniProtKB-KW"/>
</dbReference>
<dbReference type="PANTHER" id="PTHR42833">
    <property type="entry name" value="URIDYLATE KINASE"/>
    <property type="match status" value="1"/>
</dbReference>
<accession>D6GWG6</accession>
<dbReference type="EC" id="2.7.4.22" evidence="3"/>
<organism evidence="11 12">
    <name type="scientific">Candidatus Parvarchaeum acidophilus ARMAN-5</name>
    <dbReference type="NCBI Taxonomy" id="662762"/>
    <lineage>
        <taxon>Archaea</taxon>
        <taxon>Candidatus Parvarchaeota</taxon>
        <taxon>Candidatus Parvarchaeum</taxon>
    </lineage>
</organism>
<evidence type="ECO:0000313" key="12">
    <source>
        <dbReference type="Proteomes" id="UP000009376"/>
    </source>
</evidence>
<dbReference type="Gene3D" id="3.40.1160.10">
    <property type="entry name" value="Acetylglutamate kinase-like"/>
    <property type="match status" value="1"/>
</dbReference>
<keyword evidence="4" id="KW-0808">Transferase</keyword>
<keyword evidence="6 11" id="KW-0418">Kinase</keyword>
<comment type="similarity">
    <text evidence="2">Belongs to the UMP kinase family.</text>
</comment>
<protein>
    <recommendedName>
        <fullName evidence="3">UMP kinase</fullName>
        <ecNumber evidence="3">2.7.4.22</ecNumber>
    </recommendedName>
    <alternativeName>
        <fullName evidence="9">Uridine monophosphate kinase</fullName>
    </alternativeName>
</protein>
<keyword evidence="8" id="KW-0665">Pyrimidine biosynthesis</keyword>
<dbReference type="Pfam" id="PF00696">
    <property type="entry name" value="AA_kinase"/>
    <property type="match status" value="1"/>
</dbReference>
<gene>
    <name evidence="11" type="ORF">BJBARM5_0843</name>
</gene>
<evidence type="ECO:0000256" key="8">
    <source>
        <dbReference type="ARBA" id="ARBA00022975"/>
    </source>
</evidence>
<evidence type="ECO:0000256" key="4">
    <source>
        <dbReference type="ARBA" id="ARBA00022679"/>
    </source>
</evidence>
<evidence type="ECO:0000256" key="2">
    <source>
        <dbReference type="ARBA" id="ARBA00007614"/>
    </source>
</evidence>
<evidence type="ECO:0000259" key="10">
    <source>
        <dbReference type="Pfam" id="PF00696"/>
    </source>
</evidence>
<evidence type="ECO:0000256" key="6">
    <source>
        <dbReference type="ARBA" id="ARBA00022777"/>
    </source>
</evidence>
<dbReference type="InterPro" id="IPR001048">
    <property type="entry name" value="Asp/Glu/Uridylate_kinase"/>
</dbReference>
<dbReference type="InterPro" id="IPR036393">
    <property type="entry name" value="AceGlu_kinase-like_sf"/>
</dbReference>
<keyword evidence="7" id="KW-0067">ATP-binding</keyword>
<evidence type="ECO:0000256" key="3">
    <source>
        <dbReference type="ARBA" id="ARBA00012899"/>
    </source>
</evidence>
<dbReference type="SUPFAM" id="SSF53633">
    <property type="entry name" value="Carbamate kinase-like"/>
    <property type="match status" value="1"/>
</dbReference>
<evidence type="ECO:0000256" key="7">
    <source>
        <dbReference type="ARBA" id="ARBA00022840"/>
    </source>
</evidence>